<feature type="active site" description="Proton acceptor" evidence="5">
    <location>
        <position position="61"/>
    </location>
</feature>
<keyword evidence="8" id="KW-0732">Signal</keyword>
<evidence type="ECO:0000256" key="1">
    <source>
        <dbReference type="ARBA" id="ARBA00004834"/>
    </source>
</evidence>
<dbReference type="PANTHER" id="PTHR43301:SF3">
    <property type="entry name" value="ARABINAN ENDO-1,5-ALPHA-L-ARABINOSIDASE A-RELATED"/>
    <property type="match status" value="1"/>
</dbReference>
<dbReference type="GO" id="GO:0005975">
    <property type="term" value="P:carbohydrate metabolic process"/>
    <property type="evidence" value="ECO:0007669"/>
    <property type="project" value="InterPro"/>
</dbReference>
<evidence type="ECO:0000256" key="5">
    <source>
        <dbReference type="PIRSR" id="PIRSR606710-1"/>
    </source>
</evidence>
<evidence type="ECO:0000256" key="2">
    <source>
        <dbReference type="ARBA" id="ARBA00009865"/>
    </source>
</evidence>
<dbReference type="Pfam" id="PF04616">
    <property type="entry name" value="Glyco_hydro_43"/>
    <property type="match status" value="1"/>
</dbReference>
<dbReference type="Gene3D" id="2.115.10.20">
    <property type="entry name" value="Glycosyl hydrolase domain, family 43"/>
    <property type="match status" value="1"/>
</dbReference>
<dbReference type="SUPFAM" id="SSF75005">
    <property type="entry name" value="Arabinanase/levansucrase/invertase"/>
    <property type="match status" value="1"/>
</dbReference>
<evidence type="ECO:0000313" key="11">
    <source>
        <dbReference type="Proteomes" id="UP000516046"/>
    </source>
</evidence>
<dbReference type="GO" id="GO:0004553">
    <property type="term" value="F:hydrolase activity, hydrolyzing O-glycosyl compounds"/>
    <property type="evidence" value="ECO:0007669"/>
    <property type="project" value="InterPro"/>
</dbReference>
<accession>A0A7G9WI65</accession>
<dbReference type="RefSeq" id="WP_212507440.1">
    <property type="nucleotide sequence ID" value="NZ_CP060696.1"/>
</dbReference>
<dbReference type="InterPro" id="IPR006710">
    <property type="entry name" value="Glyco_hydro_43"/>
</dbReference>
<dbReference type="PROSITE" id="PS51257">
    <property type="entry name" value="PROKAR_LIPOPROTEIN"/>
    <property type="match status" value="1"/>
</dbReference>
<dbReference type="InterPro" id="IPR032291">
    <property type="entry name" value="Abn2_C"/>
</dbReference>
<evidence type="ECO:0000259" key="9">
    <source>
        <dbReference type="Pfam" id="PF16369"/>
    </source>
</evidence>
<dbReference type="PANTHER" id="PTHR43301">
    <property type="entry name" value="ARABINAN ENDO-1,5-ALPHA-L-ARABINOSIDASE"/>
    <property type="match status" value="1"/>
</dbReference>
<reference evidence="10 11" key="1">
    <citation type="submission" date="2020-08" db="EMBL/GenBank/DDBJ databases">
        <authorList>
            <person name="Ren C."/>
            <person name="Gu Y."/>
            <person name="Xu Y."/>
        </authorList>
    </citation>
    <scope>NUCLEOTIDE SEQUENCE [LARGE SCALE GENOMIC DNA]</scope>
    <source>
        <strain evidence="10 11">LBM18003</strain>
    </source>
</reference>
<feature type="domain" description="Extracellular endo-alpha-(1-&gt;5)-L-arabinanase C-terminal" evidence="9">
    <location>
        <begin position="401"/>
        <end position="511"/>
    </location>
</feature>
<name>A0A7G9WI65_9FIRM</name>
<dbReference type="InterPro" id="IPR023296">
    <property type="entry name" value="Glyco_hydro_beta-prop_sf"/>
</dbReference>
<sequence>MNRLFRKIVCAVLGAAVLAVSSGCGSSANHAGMEGLQMPKEADFAFGTTKYSQNAQVGGHDPCMIKDAKSGYYYAYSTDNSVDNTKPGKGIQIRRSKDLVNWEFVGVALSEKAILQAQDNGANAEPVGTFWAPCVRCVDGQYRLYYAATKAFGSSESRIWMATSASPEGPFENTGVAVSSWVEDGAPTGPNAIDPEIVNTPEGKTYMVYGSFFGGIFVKELKADGMPVNTDRKSADYFGTCVANKGGSAIDGPEGSSILYNKDTGYYYLFLSYGWLGDNYDIRVGRSKTVTGPYVDYAGHNMTENTKGLTTGTKLASSYCFTATKPGGKQQYTNDDWAWGGFRGPGHGAPYQDGNDFYFIHHIRDGAECYKTESEGKTSYNMHYMMVRKMYFVDGWPVLSPERFAGEKEQKISTSTLAGSWECISFTSFDNSQETSLKAQLSALGSDGTGKLELGGKNGSWSYDENQNLLTLKLPDGSTLHAKAETCWDLENSKAAVCFTGLSSDGTAWWGKTTTESKS</sequence>
<evidence type="ECO:0000256" key="7">
    <source>
        <dbReference type="RuleBase" id="RU361187"/>
    </source>
</evidence>
<gene>
    <name evidence="10" type="ORF">H6X83_01545</name>
</gene>
<comment type="similarity">
    <text evidence="2 7">Belongs to the glycosyl hydrolase 43 family.</text>
</comment>
<comment type="pathway">
    <text evidence="1">Glycan metabolism; L-arabinan degradation.</text>
</comment>
<evidence type="ECO:0000256" key="3">
    <source>
        <dbReference type="ARBA" id="ARBA00022801"/>
    </source>
</evidence>
<feature type="site" description="Important for catalytic activity, responsible for pKa modulation of the active site Glu and correct orientation of both the proton donor and substrate" evidence="6">
    <location>
        <position position="194"/>
    </location>
</feature>
<evidence type="ECO:0000256" key="6">
    <source>
        <dbReference type="PIRSR" id="PIRSR606710-2"/>
    </source>
</evidence>
<feature type="chain" id="PRO_5039297767" evidence="8">
    <location>
        <begin position="32"/>
        <end position="519"/>
    </location>
</feature>
<evidence type="ECO:0000256" key="4">
    <source>
        <dbReference type="ARBA" id="ARBA00023295"/>
    </source>
</evidence>
<keyword evidence="4 7" id="KW-0326">Glycosidase</keyword>
<feature type="active site" description="Proton donor" evidence="5">
    <location>
        <position position="254"/>
    </location>
</feature>
<dbReference type="EMBL" id="CP060696">
    <property type="protein sequence ID" value="QNO18377.1"/>
    <property type="molecule type" value="Genomic_DNA"/>
</dbReference>
<dbReference type="AlphaFoldDB" id="A0A7G9WI65"/>
<protein>
    <submittedName>
        <fullName evidence="10">Arabinan endo-1,5-alpha-L-arabinosidase</fullName>
    </submittedName>
</protein>
<dbReference type="CDD" id="cd08998">
    <property type="entry name" value="GH43_Arb43a-like"/>
    <property type="match status" value="1"/>
</dbReference>
<dbReference type="KEGG" id="caml:H6X83_01545"/>
<feature type="signal peptide" evidence="8">
    <location>
        <begin position="1"/>
        <end position="31"/>
    </location>
</feature>
<organism evidence="10 11">
    <name type="scientific">Caproicibacterium amylolyticum</name>
    <dbReference type="NCBI Taxonomy" id="2766537"/>
    <lineage>
        <taxon>Bacteria</taxon>
        <taxon>Bacillati</taxon>
        <taxon>Bacillota</taxon>
        <taxon>Clostridia</taxon>
        <taxon>Eubacteriales</taxon>
        <taxon>Oscillospiraceae</taxon>
        <taxon>Caproicibacterium</taxon>
    </lineage>
</organism>
<dbReference type="Pfam" id="PF16369">
    <property type="entry name" value="GH43_C"/>
    <property type="match status" value="1"/>
</dbReference>
<evidence type="ECO:0000256" key="8">
    <source>
        <dbReference type="SAM" id="SignalP"/>
    </source>
</evidence>
<dbReference type="Proteomes" id="UP000516046">
    <property type="component" value="Chromosome"/>
</dbReference>
<evidence type="ECO:0000313" key="10">
    <source>
        <dbReference type="EMBL" id="QNO18377.1"/>
    </source>
</evidence>
<proteinExistence type="inferred from homology"/>
<dbReference type="InterPro" id="IPR050727">
    <property type="entry name" value="GH43_arabinanases"/>
</dbReference>
<keyword evidence="3 7" id="KW-0378">Hydrolase</keyword>
<keyword evidence="11" id="KW-1185">Reference proteome</keyword>
<dbReference type="Gene3D" id="2.40.128.10">
    <property type="match status" value="1"/>
</dbReference>